<feature type="transmembrane region" description="Helical" evidence="1">
    <location>
        <begin position="21"/>
        <end position="43"/>
    </location>
</feature>
<reference evidence="2 3" key="1">
    <citation type="submission" date="2018-06" db="EMBL/GenBank/DDBJ databases">
        <authorList>
            <consortium name="Pathogen Informatics"/>
            <person name="Doyle S."/>
        </authorList>
    </citation>
    <scope>NUCLEOTIDE SEQUENCE [LARGE SCALE GENOMIC DNA]</scope>
    <source>
        <strain evidence="2 3">NCTC11227</strain>
    </source>
</reference>
<evidence type="ECO:0000256" key="1">
    <source>
        <dbReference type="SAM" id="Phobius"/>
    </source>
</evidence>
<sequence length="169" mass="19507">MPRVLRRSKECKPMSVSRYPVLWIFVLVVLIMPFLTPYLPMAWYVEHGLMENLQCALLGLAAFGCLYGYTRMQAQTDRWVWLGMAMVFLVFVVRETNMMRGVLYDADAIWFGVHNRLYGRTLMGVMAMAALSSLASAADIGLVAIDWVSICGRAWQLRSWRYGHYPRRK</sequence>
<feature type="transmembrane region" description="Helical" evidence="1">
    <location>
        <begin position="117"/>
        <end position="148"/>
    </location>
</feature>
<feature type="transmembrane region" description="Helical" evidence="1">
    <location>
        <begin position="49"/>
        <end position="67"/>
    </location>
</feature>
<dbReference type="Proteomes" id="UP000255102">
    <property type="component" value="Unassembled WGS sequence"/>
</dbReference>
<name>A0A378PMQ5_9GAMM</name>
<protein>
    <submittedName>
        <fullName evidence="2">Uncharacterized protein</fullName>
    </submittedName>
</protein>
<keyword evidence="1" id="KW-1133">Transmembrane helix</keyword>
<dbReference type="AlphaFoldDB" id="A0A378PMQ5"/>
<proteinExistence type="predicted"/>
<evidence type="ECO:0000313" key="2">
    <source>
        <dbReference type="EMBL" id="STY88033.1"/>
    </source>
</evidence>
<keyword evidence="1" id="KW-0812">Transmembrane</keyword>
<accession>A0A378PMQ5</accession>
<feature type="transmembrane region" description="Helical" evidence="1">
    <location>
        <begin position="79"/>
        <end position="97"/>
    </location>
</feature>
<dbReference type="EMBL" id="UGPW01000001">
    <property type="protein sequence ID" value="STY88033.1"/>
    <property type="molecule type" value="Genomic_DNA"/>
</dbReference>
<gene>
    <name evidence="2" type="ORF">NCTC11227_02062</name>
</gene>
<evidence type="ECO:0000313" key="3">
    <source>
        <dbReference type="Proteomes" id="UP000255102"/>
    </source>
</evidence>
<organism evidence="2 3">
    <name type="scientific">Moraxella ovis</name>
    <dbReference type="NCBI Taxonomy" id="29433"/>
    <lineage>
        <taxon>Bacteria</taxon>
        <taxon>Pseudomonadati</taxon>
        <taxon>Pseudomonadota</taxon>
        <taxon>Gammaproteobacteria</taxon>
        <taxon>Moraxellales</taxon>
        <taxon>Moraxellaceae</taxon>
        <taxon>Moraxella</taxon>
    </lineage>
</organism>
<keyword evidence="1" id="KW-0472">Membrane</keyword>